<feature type="signal peptide" evidence="2">
    <location>
        <begin position="1"/>
        <end position="18"/>
    </location>
</feature>
<reference evidence="3" key="1">
    <citation type="journal article" date="2013" name="Genetics">
        <title>The draft genome and transcriptome of Panagrellus redivivus are shaped by the harsh demands of a free-living lifestyle.</title>
        <authorList>
            <person name="Srinivasan J."/>
            <person name="Dillman A.R."/>
            <person name="Macchietto M.G."/>
            <person name="Heikkinen L."/>
            <person name="Lakso M."/>
            <person name="Fracchia K.M."/>
            <person name="Antoshechkin I."/>
            <person name="Mortazavi A."/>
            <person name="Wong G."/>
            <person name="Sternberg P.W."/>
        </authorList>
    </citation>
    <scope>NUCLEOTIDE SEQUENCE [LARGE SCALE GENOMIC DNA]</scope>
    <source>
        <strain evidence="3">MT8872</strain>
    </source>
</reference>
<evidence type="ECO:0000313" key="3">
    <source>
        <dbReference type="Proteomes" id="UP000492821"/>
    </source>
</evidence>
<keyword evidence="2" id="KW-0732">Signal</keyword>
<feature type="chain" id="PRO_5029018477" evidence="2">
    <location>
        <begin position="19"/>
        <end position="142"/>
    </location>
</feature>
<keyword evidence="3" id="KW-1185">Reference proteome</keyword>
<reference evidence="4" key="2">
    <citation type="submission" date="2020-10" db="UniProtKB">
        <authorList>
            <consortium name="WormBaseParasite"/>
        </authorList>
    </citation>
    <scope>IDENTIFICATION</scope>
</reference>
<evidence type="ECO:0000256" key="1">
    <source>
        <dbReference type="SAM" id="MobiDB-lite"/>
    </source>
</evidence>
<protein>
    <submittedName>
        <fullName evidence="4">Uncharacterized protein</fullName>
    </submittedName>
</protein>
<dbReference type="WBParaSite" id="Pan_g11039.t1">
    <property type="protein sequence ID" value="Pan_g11039.t1"/>
    <property type="gene ID" value="Pan_g11039"/>
</dbReference>
<feature type="region of interest" description="Disordered" evidence="1">
    <location>
        <begin position="47"/>
        <end position="142"/>
    </location>
</feature>
<accession>A0A7E4ZQB2</accession>
<sequence>MSTFFVASVCLLIAVITAQPFPYGDQNAQGQQAGAYGGLENGEAVGIPNNNQFVPQAPQAQLPQSNINSGAASGEFGRVNSAENQQNAGPYGGNQNRPAAQGYGPQTNVYGAPSGASGYGQQQQFGYGQQAAQVPAGPYGRF</sequence>
<dbReference type="Proteomes" id="UP000492821">
    <property type="component" value="Unassembled WGS sequence"/>
</dbReference>
<evidence type="ECO:0000256" key="2">
    <source>
        <dbReference type="SAM" id="SignalP"/>
    </source>
</evidence>
<organism evidence="3 4">
    <name type="scientific">Panagrellus redivivus</name>
    <name type="common">Microworm</name>
    <dbReference type="NCBI Taxonomy" id="6233"/>
    <lineage>
        <taxon>Eukaryota</taxon>
        <taxon>Metazoa</taxon>
        <taxon>Ecdysozoa</taxon>
        <taxon>Nematoda</taxon>
        <taxon>Chromadorea</taxon>
        <taxon>Rhabditida</taxon>
        <taxon>Tylenchina</taxon>
        <taxon>Panagrolaimomorpha</taxon>
        <taxon>Panagrolaimoidea</taxon>
        <taxon>Panagrolaimidae</taxon>
        <taxon>Panagrellus</taxon>
    </lineage>
</organism>
<feature type="compositionally biased region" description="Low complexity" evidence="1">
    <location>
        <begin position="110"/>
        <end position="133"/>
    </location>
</feature>
<name>A0A7E4ZQB2_PANRE</name>
<proteinExistence type="predicted"/>
<feature type="compositionally biased region" description="Polar residues" evidence="1">
    <location>
        <begin position="81"/>
        <end position="109"/>
    </location>
</feature>
<evidence type="ECO:0000313" key="4">
    <source>
        <dbReference type="WBParaSite" id="Pan_g11039.t1"/>
    </source>
</evidence>
<feature type="compositionally biased region" description="Polar residues" evidence="1">
    <location>
        <begin position="48"/>
        <end position="71"/>
    </location>
</feature>
<dbReference type="AlphaFoldDB" id="A0A7E4ZQB2"/>